<comment type="similarity">
    <text evidence="1">Belongs to the peptidase S1 family.</text>
</comment>
<dbReference type="Proteomes" id="UP001523216">
    <property type="component" value="Unassembled WGS sequence"/>
</dbReference>
<dbReference type="InterPro" id="IPR001254">
    <property type="entry name" value="Trypsin_dom"/>
</dbReference>
<dbReference type="Gene3D" id="2.40.10.10">
    <property type="entry name" value="Trypsin-like serine proteases"/>
    <property type="match status" value="1"/>
</dbReference>
<dbReference type="RefSeq" id="WP_251803324.1">
    <property type="nucleotide sequence ID" value="NZ_JAMQOL010000062.1"/>
</dbReference>
<comment type="caution">
    <text evidence="5">The sequence shown here is derived from an EMBL/GenBank/DDBJ whole genome shotgun (WGS) entry which is preliminary data.</text>
</comment>
<evidence type="ECO:0000256" key="3">
    <source>
        <dbReference type="SAM" id="Phobius"/>
    </source>
</evidence>
<dbReference type="EC" id="3.4.21.-" evidence="5"/>
<gene>
    <name evidence="5" type="ORF">LXN57_39265</name>
</gene>
<evidence type="ECO:0000259" key="4">
    <source>
        <dbReference type="PROSITE" id="PS50240"/>
    </source>
</evidence>
<dbReference type="InterPro" id="IPR001314">
    <property type="entry name" value="Peptidase_S1A"/>
</dbReference>
<feature type="transmembrane region" description="Helical" evidence="3">
    <location>
        <begin position="280"/>
        <end position="297"/>
    </location>
</feature>
<dbReference type="GO" id="GO:0016787">
    <property type="term" value="F:hydrolase activity"/>
    <property type="evidence" value="ECO:0007669"/>
    <property type="project" value="UniProtKB-KW"/>
</dbReference>
<dbReference type="SUPFAM" id="SSF50494">
    <property type="entry name" value="Trypsin-like serine proteases"/>
    <property type="match status" value="1"/>
</dbReference>
<proteinExistence type="inferred from homology"/>
<dbReference type="InterPro" id="IPR043504">
    <property type="entry name" value="Peptidase_S1_PA_chymotrypsin"/>
</dbReference>
<dbReference type="InterPro" id="IPR009003">
    <property type="entry name" value="Peptidase_S1_PA"/>
</dbReference>
<dbReference type="SMART" id="SM00020">
    <property type="entry name" value="Tryp_SPc"/>
    <property type="match status" value="1"/>
</dbReference>
<protein>
    <submittedName>
        <fullName evidence="5">Trypsin-like serine protease</fullName>
        <ecNumber evidence="5">3.4.21.-</ecNumber>
    </submittedName>
</protein>
<evidence type="ECO:0000256" key="2">
    <source>
        <dbReference type="ARBA" id="ARBA00023157"/>
    </source>
</evidence>
<organism evidence="5 6">
    <name type="scientific">Paractinoplanes hotanensis</name>
    <dbReference type="NCBI Taxonomy" id="2906497"/>
    <lineage>
        <taxon>Bacteria</taxon>
        <taxon>Bacillati</taxon>
        <taxon>Actinomycetota</taxon>
        <taxon>Actinomycetes</taxon>
        <taxon>Micromonosporales</taxon>
        <taxon>Micromonosporaceae</taxon>
        <taxon>Paractinoplanes</taxon>
    </lineage>
</organism>
<keyword evidence="3" id="KW-0812">Transmembrane</keyword>
<accession>A0ABT0YC30</accession>
<keyword evidence="6" id="KW-1185">Reference proteome</keyword>
<evidence type="ECO:0000313" key="5">
    <source>
        <dbReference type="EMBL" id="MCM4083606.1"/>
    </source>
</evidence>
<dbReference type="PANTHER" id="PTHR24276:SF98">
    <property type="entry name" value="FI18310P1-RELATED"/>
    <property type="match status" value="1"/>
</dbReference>
<dbReference type="PRINTS" id="PR00722">
    <property type="entry name" value="CHYMOTRYPSIN"/>
</dbReference>
<sequence length="311" mass="32679">MSLPRLLAVPDDLVRRFLADSLLVLLVVAAVLGLRAPGASAIAYGEDASDGAYGFSVLLTATGLPTAGGGTRDSWCSGALIAPRWVITAGHCFRDISGQRVSRTVARRTTATVGRTDLRTREGQEVDVVAVYQADKTDVALARLATEVTGVTPLRVGTTPPAVGEILRLTGYGLATDGGPTVAATRLQTGRFTVVAIGDTLMEASGRAPRQETSPCSHDSGGPYFRERVGGAPELVAVVSTGPPCPHRGPDFSARTDTLQSWIAGTMVEPPDEDRSGTNAWLLAGLPVFALILFLVIRRRGNHRQKVTAAV</sequence>
<keyword evidence="2" id="KW-1015">Disulfide bond</keyword>
<dbReference type="EMBL" id="JAMQOL010000062">
    <property type="protein sequence ID" value="MCM4083606.1"/>
    <property type="molecule type" value="Genomic_DNA"/>
</dbReference>
<dbReference type="Pfam" id="PF00089">
    <property type="entry name" value="Trypsin"/>
    <property type="match status" value="1"/>
</dbReference>
<dbReference type="InterPro" id="IPR050430">
    <property type="entry name" value="Peptidase_S1"/>
</dbReference>
<name>A0ABT0YC30_9ACTN</name>
<dbReference type="PROSITE" id="PS00134">
    <property type="entry name" value="TRYPSIN_HIS"/>
    <property type="match status" value="1"/>
</dbReference>
<evidence type="ECO:0000313" key="6">
    <source>
        <dbReference type="Proteomes" id="UP001523216"/>
    </source>
</evidence>
<dbReference type="PROSITE" id="PS50240">
    <property type="entry name" value="TRYPSIN_DOM"/>
    <property type="match status" value="1"/>
</dbReference>
<dbReference type="InterPro" id="IPR018114">
    <property type="entry name" value="TRYPSIN_HIS"/>
</dbReference>
<evidence type="ECO:0000256" key="1">
    <source>
        <dbReference type="ARBA" id="ARBA00007664"/>
    </source>
</evidence>
<keyword evidence="5" id="KW-0378">Hydrolase</keyword>
<keyword evidence="3" id="KW-0472">Membrane</keyword>
<dbReference type="PANTHER" id="PTHR24276">
    <property type="entry name" value="POLYSERASE-RELATED"/>
    <property type="match status" value="1"/>
</dbReference>
<reference evidence="5 6" key="1">
    <citation type="submission" date="2022-06" db="EMBL/GenBank/DDBJ databases">
        <title>Actinoplanes abujensis sp. nov., isolated from Nigerian arid soil.</title>
        <authorList>
            <person name="Ding P."/>
        </authorList>
    </citation>
    <scope>NUCLEOTIDE SEQUENCE [LARGE SCALE GENOMIC DNA]</scope>
    <source>
        <strain evidence="6">TRM88002</strain>
    </source>
</reference>
<keyword evidence="3" id="KW-1133">Transmembrane helix</keyword>
<feature type="domain" description="Peptidase S1" evidence="4">
    <location>
        <begin position="42"/>
        <end position="268"/>
    </location>
</feature>